<accession>A0A1L5P252</accession>
<evidence type="ECO:0000313" key="2">
    <source>
        <dbReference type="Proteomes" id="UP000185109"/>
    </source>
</evidence>
<reference evidence="1 2" key="1">
    <citation type="submission" date="2016-09" db="EMBL/GenBank/DDBJ databases">
        <title>The complete genome sequences of Rhizobium gallicum, symbiovars gallicum and phaseoli, symbionts associated to common bean (Phaseolus vulgaris).</title>
        <authorList>
            <person name="Bustos P."/>
            <person name="Santamaria R.I."/>
            <person name="Perez-Carrascal O.M."/>
            <person name="Juarez S."/>
            <person name="Lozano L."/>
            <person name="Martinez-Flores I."/>
            <person name="Martinez-Romero E."/>
            <person name="Cevallos M."/>
            <person name="Romero D."/>
            <person name="Davila G."/>
            <person name="Gonzalez V."/>
        </authorList>
    </citation>
    <scope>NUCLEOTIDE SEQUENCE [LARGE SCALE GENOMIC DNA]</scope>
    <source>
        <strain evidence="1 2">8C-3</strain>
    </source>
</reference>
<evidence type="ECO:0008006" key="3">
    <source>
        <dbReference type="Google" id="ProtNLM"/>
    </source>
</evidence>
<proteinExistence type="predicted"/>
<dbReference type="EMBL" id="CP017241">
    <property type="protein sequence ID" value="APO74234.1"/>
    <property type="molecule type" value="Genomic_DNA"/>
</dbReference>
<dbReference type="AlphaFoldDB" id="A0A1L5P252"/>
<organism evidence="1 2">
    <name type="scientific">Rhizobium etli 8C-3</name>
    <dbReference type="NCBI Taxonomy" id="538025"/>
    <lineage>
        <taxon>Bacteria</taxon>
        <taxon>Pseudomonadati</taxon>
        <taxon>Pseudomonadota</taxon>
        <taxon>Alphaproteobacteria</taxon>
        <taxon>Hyphomicrobiales</taxon>
        <taxon>Rhizobiaceae</taxon>
        <taxon>Rhizobium/Agrobacterium group</taxon>
        <taxon>Rhizobium</taxon>
    </lineage>
</organism>
<dbReference type="Pfam" id="PF10065">
    <property type="entry name" value="DUF2303"/>
    <property type="match status" value="1"/>
</dbReference>
<dbReference type="RefSeq" id="WP_074060799.1">
    <property type="nucleotide sequence ID" value="NZ_CP017241.1"/>
</dbReference>
<gene>
    <name evidence="1" type="ORF">AM571_CH01398</name>
</gene>
<sequence>MQDGNIEVLEPFKSITGIAIDEITSLADKAASQLATVKLTQPIPGVPTEIPVFVDRERGVIGGVHSLFEHYRFSPARKTGTAKVTTLESFIDLVTRHGTNDSAIFANTNWQKPSLTAVIDYHRTTPGGAADNGKHRIHYEFPLSEEWQAWNAIDGKPLEQEQFAQFIEDHIAELAAPDDQESEDFRHKFSFRVAYPTELVTLSRGLQVFSETRVKNAVTLQSGEGQITFEEEHRDSNGNKMDVPGMFILAVPPFFMGDPARIPVRLRYRLSGGSIKWIVKLYRPDVYITQQVLRDMERAASETGLPHFQGAPEMTGV</sequence>
<protein>
    <recommendedName>
        <fullName evidence="3">DUF2303 family protein</fullName>
    </recommendedName>
</protein>
<name>A0A1L5P252_RHIET</name>
<dbReference type="Proteomes" id="UP000185109">
    <property type="component" value="Chromosome"/>
</dbReference>
<evidence type="ECO:0000313" key="1">
    <source>
        <dbReference type="EMBL" id="APO74234.1"/>
    </source>
</evidence>
<dbReference type="InterPro" id="IPR019276">
    <property type="entry name" value="DUF2303"/>
</dbReference>